<dbReference type="RefSeq" id="WP_231317532.1">
    <property type="nucleotide sequence ID" value="NZ_CP088156.1"/>
</dbReference>
<name>A0ABY3R3G2_9BRAD</name>
<keyword evidence="2" id="KW-1185">Reference proteome</keyword>
<evidence type="ECO:0008006" key="3">
    <source>
        <dbReference type="Google" id="ProtNLM"/>
    </source>
</evidence>
<sequence>MIEFLRQASGLYLAESAADARVAFLFQDANRTDPTFELTAQSWVDPNQLGYIAFFEPSATRDWDSFAAGVRSAFSNNVGTQIGWFPEPLSIQPILVSVSGQGTPTPMLSAAFSLVFRNSVTFQVTPNIFNPTTTVLFDDPSNSLQLGNPQQLSNVFAMAVTPPGGATVTFTSPAPYAALAMTGPLVGSAQVAFQFTTEDLTQFEAGMMYFSPPIDGGQVRVLSYPVFRAASGSNKPFDFNVTLTVLAPLDPARTFFQFTDPVIGCNFVTANGKSFAFKTVAGSDDLATSRLVFAGRPMQSATDESFYYLTPAGTFGLTLDGVSGGPDTVQMLCGITGTEFLSVNLGSAPDSLEFVSDKPAWRIPPAADSQTKPVYLDATATTSYGRIVSKVGAYVSQPERAPLYKQGGKQAARLNGAAPQSGLNVHILDYFAVDSWLADQEAPATPLAPYAGIPFTTNPNIEVKTYLDMESNALNPKRADSYVAAPPPKTARLQTMADAEPQKAMTPQGMIAELSGQPPVWNALEMAISDAGVLRIADMGPSIRKAVQQNQIFTVISTPPSTPDPLDSSVPLFSFADSSLQIGDWTFDLSSGGLSGPDGTPPIFILKFYPDQSIQDLVDDTRLWSAPDTFNTSTSADKVQAYLQQVIEDAKAAVFPNGGDVPDTDSIYWNFYQTVIDPAFNGILCVNCNMELSKLPTAIKAVLGGMKDPGIAGFRVHHAGIAINNTSPDADVPTLARSAMFALVDYEKAGDTPPPGLDIDYGFEVAFLRALFTNSELRDFSCQINLTINNLFDTGVKQQDATTAGAVGGGDDAGNTIVITGSYQANATGGDNDSSGAGVYSFVAEGDFVYNFTDKDGNPNNKYLKQITLTKLQFSFGQETAGKSPPDGTTSSIKSHFGIWGNLEFNELKVLDLFSFEKLEFSDLGIDVAFDLTVYDTKPPKQPSTDNLALAFAPGNLRLDLGTTEQREGSNSLTKLIPFKLKSFLYSQHADETIESLNFYSLGSVAGLAENGITLQDTFNYALIFDLDLGSMGGLVGSLSAFKFSVLIGWSSGQNGGVAVGVQLPQVDGKLEIKIQGVITISIQQFNLEYATTSEPKMLVLGMNECYVEIFGTRIPPKGTISFGLFAPTEGADQIGWIAAYKLGEDGGGGEPEGGGGDTGKAIAARKTVLPPARGLTKSGKDDGNGDEGGVFELIYLGLGQRVGPDPATPPTSYDEFLDFMMNTFWANLKDKDYGSIYHPDGRWIAVTNFKLLKIIELGLVFYDVTPFYALQVKITGGVGAGFVFEITYTKISDTIGLFHTTLGLPTYLRTFNVGAASVTLPTITVDVYTNGNWKVDLGFPDGDNWSPCFQVQAQAGPVPVTGSGGFYIAYLSSATNPDVFKGTYATIEGFGFAARLGVGKDFTAGPLKAGVSVTFFGIVQGAAGYVTSGGTDIMRTPDALSLQGQFGIIGELYGSIDFVIIKASVNVRLQASIGLVLTYEHAVAGADGTILLYIEASVSVSVSVKINLFLFSVTISFSFNASFRFDWYLVGKPNDAKAALLANVVSARRLLEAPAVGLLPGLNATLPLLYLPELTVIFPDATHDGVPWAVVSLGVEYETAPKPQPTYADFKPFEATATQLATFALMHALNLPSYDAEVWLESDPDTGRVGMRDIDSLPELLTGWLDYPTILAQLANFKGTVALPTQDTHATVFPMPPFLNISTSGRTLDGKPADFSYQFESKNVVALTYLRDVDDYFNQLFVNQTQNAPTARMLMEATAPLSQEIFLDFFKGLIRGAVHQLLVTMQNQNLEKAKLTDLFCAIASAPSTTAQSLYQQLAGQMSSALRGGLRLPFTPGMTVPGGAPDPATNPLFAVLWQQFPVGGFAKDNTYGIKLTNPDMKQTWLVADVPFDLTSTWVDPYTKLTEGSVAKPGQPTPIDLTSTGPQAFAFDSAIVWTPPAGNALSLRTFPSALMRLQAAQGSNGIPVLVKSRAADGAYLPDGTPLPAADVALATAINLTVKQIAGETQGSVLADIFGLSGASQSDEALLGEILAALRAGERPIASLQILYQTAANAPGLVSATVDPTAVFVLRTNTTSVSQPPPGLRAMATPLPVGVAVGATSAVTDDGGYSFVQIVQQATVTNASGYYLRYLDASAHSLPTALFVKGVGQVTLLVSYTASTGANVEASPLVVEPYHNAVVLANTQSSLVYYAETDDPALETRYVKVAAGTFGVSLARSDDTMRLKATPEFAARAQRVSTQGPTRDEAIKLLRAAGLADDELHGALMAMAAAPAALNALYALVTYRVQASAGFIASNLSAPLQPQRPAEGDPNSDYRVFAPLYNVAKANVGVANPDRYASIDDPFTLSFFTNDAFGNQLPTPSSFSATNLYFDPIVPVDQWMGVVPSFDFGGGLAKPNTIIIRLTPSESTFDGMSDVQKQAALVSFQTIATQLSGPGVSFYVETSLALQADGVSLVQFPVGSSDSSNVIGMIDGIVDWLAGTSQDFPGPVTIAMAVTGPGTLPPLFAITVLFGILRDPNLISPYLKDQFGTIIYPSAQNVASTLVANTGGANNMSAFAADFVAAFPAQKLAVGLNGTQSAPPQHLSSTAKARRALKSLGLARDGSGGARVGVQSIWAAAASLLDISIGVGAHAGPRFLSPKPLDNALDSGMVPLPTMPAQLPQLPAQRQFVNIDLDQINRTFFQTVDDVLGPASAAKAFEEARTAYDTIARGRESLAQKYSTYEVEWLFSAQSPFTGTADQRTVAATAFEQQMRAALMTAYSVDTIGQFDVTWNQSVSPAADGSIELFGPVEAMLGGSYAWSGVTLTCSTGSPDLLATGDRVFMSFTATSGSAPPNAVYTVTGVDGSKFTVVVPNGSGSGSYVGTRQNAGLSTAHVAVSSQGSSSLTFLYGDPDVVARATVPFDLHFNVTNLQYFLAPPGAPGEARPSLWLQLIDPYPHGVPHIGPANTVTTIPVVFRQYPTPPTLVSQGWADYTPTPPSGNPIADGANWSYLYTYQAFLVAQDQINSTITYNTNLSATSERASRLKALAVGDGPFDLFTALARASAVIGVVRPILQNLADPNWALAVASFAQSVDEVRNNTNWNPPHTFGKASGLANVTDTYVITDKRDDDRSTQEITLAWPLDQGESSFANATLSLTALDPAKNLAPYPNQTLDRKPDHLTITVQDAPVGALGVAHLIEVDALNVLAAENALSSVQVERNLITLTAPDNTTWQTVSEFVYMTPEVRPSQPVTPFIEHAKPVDVTALPNQGSGAGCPQEPSSLCQRIYTIMANLLADPVQAASLVDAHLRSDVTSGTTRRVKIGCSFRFAVPSATGAAYDATSIAPLVPIVLARSFDIDGQDRSQLGDFSVLFAKAIATWAGNNDIIFGADATPAGAMLVFDVTLYAALSSADTPVLQFSNLQLKLSDVSPV</sequence>
<reference evidence="1" key="1">
    <citation type="journal article" date="2024" name="Antonie Van Leeuwenhoek">
        <title>Bradyrhizobium ontarionense sp. nov., a novel bacterial symbiont isolated from Aeschynomene indica (Indian jointvetch), harbours photosynthesis, nitrogen fixation and nitrous oxide (N2O) reductase genes.</title>
        <authorList>
            <person name="Bromfield E.S.P."/>
            <person name="Cloutier S."/>
        </authorList>
    </citation>
    <scope>NUCLEOTIDE SEQUENCE</scope>
    <source>
        <strain evidence="1">A19</strain>
    </source>
</reference>
<evidence type="ECO:0000313" key="2">
    <source>
        <dbReference type="Proteomes" id="UP001431010"/>
    </source>
</evidence>
<organism evidence="1 2">
    <name type="scientific">Bradyrhizobium ontarionense</name>
    <dbReference type="NCBI Taxonomy" id="2898149"/>
    <lineage>
        <taxon>Bacteria</taxon>
        <taxon>Pseudomonadati</taxon>
        <taxon>Pseudomonadota</taxon>
        <taxon>Alphaproteobacteria</taxon>
        <taxon>Hyphomicrobiales</taxon>
        <taxon>Nitrobacteraceae</taxon>
        <taxon>Bradyrhizobium</taxon>
    </lineage>
</organism>
<gene>
    <name evidence="1" type="ORF">LQG66_20705</name>
</gene>
<accession>A0ABY3R3G2</accession>
<dbReference type="Proteomes" id="UP001431010">
    <property type="component" value="Chromosome"/>
</dbReference>
<evidence type="ECO:0000313" key="1">
    <source>
        <dbReference type="EMBL" id="UFZ01738.1"/>
    </source>
</evidence>
<dbReference type="EMBL" id="CP088156">
    <property type="protein sequence ID" value="UFZ01738.1"/>
    <property type="molecule type" value="Genomic_DNA"/>
</dbReference>
<proteinExistence type="predicted"/>
<protein>
    <recommendedName>
        <fullName evidence="3">LysM domain-containing protein</fullName>
    </recommendedName>
</protein>